<dbReference type="RefSeq" id="WP_344973163.1">
    <property type="nucleotide sequence ID" value="NZ_BAAAVI010000025.1"/>
</dbReference>
<evidence type="ECO:0000259" key="2">
    <source>
        <dbReference type="Pfam" id="PF08241"/>
    </source>
</evidence>
<keyword evidence="3" id="KW-0489">Methyltransferase</keyword>
<dbReference type="InterPro" id="IPR050447">
    <property type="entry name" value="Erg6_SMT_methyltransf"/>
</dbReference>
<name>A0ABN3VZF7_9ACTN</name>
<proteinExistence type="predicted"/>
<dbReference type="SUPFAM" id="SSF53335">
    <property type="entry name" value="S-adenosyl-L-methionine-dependent methyltransferases"/>
    <property type="match status" value="1"/>
</dbReference>
<sequence length="276" mass="30000">MTRQEEKSSPAVIGEMYNRLTDSCAGALGGNLHVGYWSDENDRTSVTEATDRLTDLVAERLMLTPGQRVLDVGSGNGRPAARVASGHDVHVSGITLSEHQVQLGQARPEAGEGPGRADFRLADAMRLPFDDACFDAAYAIESIVHMEDPAAAFGEIARVLRPGGRLVVADWYLSGPLAGDDAAVVERFCRMFHVHFLTTADELREQADRAGLKIEEFEDIWPNISRSFSLVGEILPVSAAEVGGETGEELADCGEMYRCFGEIPQVSYVLFAALRR</sequence>
<evidence type="ECO:0000256" key="1">
    <source>
        <dbReference type="ARBA" id="ARBA00022679"/>
    </source>
</evidence>
<dbReference type="InterPro" id="IPR029063">
    <property type="entry name" value="SAM-dependent_MTases_sf"/>
</dbReference>
<evidence type="ECO:0000313" key="3">
    <source>
        <dbReference type="EMBL" id="GAA2877035.1"/>
    </source>
</evidence>
<gene>
    <name evidence="3" type="ORF">GCM10010517_38380</name>
</gene>
<dbReference type="EMBL" id="BAAAVI010000025">
    <property type="protein sequence ID" value="GAA2877035.1"/>
    <property type="molecule type" value="Genomic_DNA"/>
</dbReference>
<organism evidence="3 4">
    <name type="scientific">Streptosporangium fragile</name>
    <dbReference type="NCBI Taxonomy" id="46186"/>
    <lineage>
        <taxon>Bacteria</taxon>
        <taxon>Bacillati</taxon>
        <taxon>Actinomycetota</taxon>
        <taxon>Actinomycetes</taxon>
        <taxon>Streptosporangiales</taxon>
        <taxon>Streptosporangiaceae</taxon>
        <taxon>Streptosporangium</taxon>
    </lineage>
</organism>
<dbReference type="Proteomes" id="UP001500831">
    <property type="component" value="Unassembled WGS sequence"/>
</dbReference>
<dbReference type="PANTHER" id="PTHR44068">
    <property type="entry name" value="ZGC:194242"/>
    <property type="match status" value="1"/>
</dbReference>
<dbReference type="CDD" id="cd02440">
    <property type="entry name" value="AdoMet_MTases"/>
    <property type="match status" value="1"/>
</dbReference>
<dbReference type="Pfam" id="PF08241">
    <property type="entry name" value="Methyltransf_11"/>
    <property type="match status" value="1"/>
</dbReference>
<comment type="caution">
    <text evidence="3">The sequence shown here is derived from an EMBL/GenBank/DDBJ whole genome shotgun (WGS) entry which is preliminary data.</text>
</comment>
<feature type="domain" description="Methyltransferase type 11" evidence="2">
    <location>
        <begin position="70"/>
        <end position="168"/>
    </location>
</feature>
<dbReference type="GO" id="GO:0032259">
    <property type="term" value="P:methylation"/>
    <property type="evidence" value="ECO:0007669"/>
    <property type="project" value="UniProtKB-KW"/>
</dbReference>
<dbReference type="PANTHER" id="PTHR44068:SF11">
    <property type="entry name" value="GERANYL DIPHOSPHATE 2-C-METHYLTRANSFERASE"/>
    <property type="match status" value="1"/>
</dbReference>
<evidence type="ECO:0000313" key="4">
    <source>
        <dbReference type="Proteomes" id="UP001500831"/>
    </source>
</evidence>
<keyword evidence="1" id="KW-0808">Transferase</keyword>
<dbReference type="InterPro" id="IPR013216">
    <property type="entry name" value="Methyltransf_11"/>
</dbReference>
<dbReference type="GO" id="GO:0008168">
    <property type="term" value="F:methyltransferase activity"/>
    <property type="evidence" value="ECO:0007669"/>
    <property type="project" value="UniProtKB-KW"/>
</dbReference>
<keyword evidence="4" id="KW-1185">Reference proteome</keyword>
<protein>
    <submittedName>
        <fullName evidence="3">27-O-demethylrifamycin SV methyltransferase</fullName>
    </submittedName>
</protein>
<dbReference type="Gene3D" id="3.40.50.150">
    <property type="entry name" value="Vaccinia Virus protein VP39"/>
    <property type="match status" value="1"/>
</dbReference>
<reference evidence="3 4" key="1">
    <citation type="journal article" date="2019" name="Int. J. Syst. Evol. Microbiol.">
        <title>The Global Catalogue of Microorganisms (GCM) 10K type strain sequencing project: providing services to taxonomists for standard genome sequencing and annotation.</title>
        <authorList>
            <consortium name="The Broad Institute Genomics Platform"/>
            <consortium name="The Broad Institute Genome Sequencing Center for Infectious Disease"/>
            <person name="Wu L."/>
            <person name="Ma J."/>
        </authorList>
    </citation>
    <scope>NUCLEOTIDE SEQUENCE [LARGE SCALE GENOMIC DNA]</scope>
    <source>
        <strain evidence="3 4">JCM 6242</strain>
    </source>
</reference>
<accession>A0ABN3VZF7</accession>